<evidence type="ECO:0000313" key="2">
    <source>
        <dbReference type="Proteomes" id="UP000016587"/>
    </source>
</evidence>
<organism evidence="1 2">
    <name type="scientific">Megalodesulfovibrio gigas (strain ATCC 19364 / DSM 1382 / NCIMB 9332 / VKM B-1759)</name>
    <name type="common">Desulfovibrio gigas</name>
    <dbReference type="NCBI Taxonomy" id="1121448"/>
    <lineage>
        <taxon>Bacteria</taxon>
        <taxon>Pseudomonadati</taxon>
        <taxon>Thermodesulfobacteriota</taxon>
        <taxon>Desulfovibrionia</taxon>
        <taxon>Desulfovibrionales</taxon>
        <taxon>Desulfovibrionaceae</taxon>
        <taxon>Megalodesulfovibrio</taxon>
    </lineage>
</organism>
<reference evidence="2" key="2">
    <citation type="submission" date="2013-07" db="EMBL/GenBank/DDBJ databases">
        <authorList>
            <person name="Morais-Silva F.O."/>
            <person name="Rezende A.M."/>
            <person name="Pimentel C."/>
            <person name="Resende D.M."/>
            <person name="Santos C.I."/>
            <person name="Clemente C."/>
            <person name="de Oliveira L.M."/>
            <person name="da Silva S.M."/>
            <person name="Costa D.A."/>
            <person name="Varela-Raposo A."/>
            <person name="Horacio E.C.A."/>
            <person name="Matos M."/>
            <person name="Flores O."/>
            <person name="Ruiz J.C."/>
            <person name="Rodrigues-Pousada C."/>
        </authorList>
    </citation>
    <scope>NUCLEOTIDE SEQUENCE [LARGE SCALE GENOMIC DNA]</scope>
    <source>
        <strain evidence="2">ATCC 19364 / DSM 1382 / NCIMB 9332 / VKM B-1759</strain>
    </source>
</reference>
<dbReference type="AlphaFoldDB" id="T2G911"/>
<sequence length="165" mass="19525">MQYDQADAVQKLSGVMKFESWIRFYFITEEEDALFIRIPDAAIAKMQELYPEHMELVNLLNNETITYEKSVNMVCQHMISHYDGVMFPTGKVMEVMDTNAFQIEMQLFHVWTQHHEEQLDQGMLDFAKWMELYEEWKRSAPVQEFVNKLNQAPMPTISCSTDTMH</sequence>
<evidence type="ECO:0000313" key="1">
    <source>
        <dbReference type="EMBL" id="AGW12601.1"/>
    </source>
</evidence>
<dbReference type="KEGG" id="dgg:DGI_0697"/>
<dbReference type="RefSeq" id="WP_021759268.1">
    <property type="nucleotide sequence ID" value="NC_022444.1"/>
</dbReference>
<dbReference type="OrthoDB" id="5455222at2"/>
<reference evidence="1 2" key="1">
    <citation type="journal article" date="2013" name="J. Bacteriol.">
        <title>Roles of HynAB and Ech, the only two hydrogenases found in the model sulfate reducer Desulfovibrio gigas.</title>
        <authorList>
            <person name="Morais-Silva F.O."/>
            <person name="Santos C.I."/>
            <person name="Rodrigues R."/>
            <person name="Pereira I.A."/>
            <person name="Rodrigues-Pousada C."/>
        </authorList>
    </citation>
    <scope>NUCLEOTIDE SEQUENCE [LARGE SCALE GENOMIC DNA]</scope>
    <source>
        <strain evidence="2">ATCC 19364 / DSM 1382 / NCIMB 9332 / VKM B-1759</strain>
    </source>
</reference>
<dbReference type="HOGENOM" id="CLU_1608172_0_0_7"/>
<keyword evidence="2" id="KW-1185">Reference proteome</keyword>
<name>T2G911_MEGG1</name>
<dbReference type="Proteomes" id="UP000016587">
    <property type="component" value="Chromosome"/>
</dbReference>
<dbReference type="EMBL" id="CP006585">
    <property type="protein sequence ID" value="AGW12601.1"/>
    <property type="molecule type" value="Genomic_DNA"/>
</dbReference>
<dbReference type="PATRIC" id="fig|1121448.10.peg.704"/>
<protein>
    <submittedName>
        <fullName evidence="1">Uncharacterized protein</fullName>
    </submittedName>
</protein>
<accession>T2G911</accession>
<proteinExistence type="predicted"/>
<dbReference type="eggNOG" id="ENOG5034768">
    <property type="taxonomic scope" value="Bacteria"/>
</dbReference>
<gene>
    <name evidence="1" type="ORF">DGI_0697</name>
</gene>
<dbReference type="STRING" id="1121448.DGI_0697"/>